<evidence type="ECO:0000313" key="1">
    <source>
        <dbReference type="EMBL" id="VDZ51571.1"/>
    </source>
</evidence>
<protein>
    <submittedName>
        <fullName evidence="1">Uncharacterized protein</fullName>
    </submittedName>
</protein>
<organism evidence="1 2">
    <name type="scientific">Serratia odorifera</name>
    <dbReference type="NCBI Taxonomy" id="618"/>
    <lineage>
        <taxon>Bacteria</taxon>
        <taxon>Pseudomonadati</taxon>
        <taxon>Pseudomonadota</taxon>
        <taxon>Gammaproteobacteria</taxon>
        <taxon>Enterobacterales</taxon>
        <taxon>Yersiniaceae</taxon>
        <taxon>Serratia</taxon>
    </lineage>
</organism>
<dbReference type="RefSeq" id="WP_004954268.1">
    <property type="nucleotide sequence ID" value="NZ_LR134117.1"/>
</dbReference>
<reference evidence="1 2" key="1">
    <citation type="submission" date="2018-12" db="EMBL/GenBank/DDBJ databases">
        <authorList>
            <consortium name="Pathogen Informatics"/>
        </authorList>
    </citation>
    <scope>NUCLEOTIDE SEQUENCE [LARGE SCALE GENOMIC DNA]</scope>
    <source>
        <strain evidence="1 2">NCTC11214</strain>
    </source>
</reference>
<sequence length="82" mass="8732">MPANELKQQAEALGISLSFDANFWSMGPCVIATLPTHNGGGCDSALAWMKNFSSRDDAESYALKVAIRNASPGDSAREVERG</sequence>
<proteinExistence type="predicted"/>
<dbReference type="EMBL" id="LR134117">
    <property type="protein sequence ID" value="VDZ51571.1"/>
    <property type="molecule type" value="Genomic_DNA"/>
</dbReference>
<gene>
    <name evidence="1" type="ORF">NCTC11214_00266</name>
</gene>
<dbReference type="Proteomes" id="UP000281391">
    <property type="component" value="Chromosome"/>
</dbReference>
<name>A0A3S4DDS7_SEROD</name>
<accession>A0A3S4DDS7</accession>
<dbReference type="KEGG" id="sof:NCTC11214_00266"/>
<evidence type="ECO:0000313" key="2">
    <source>
        <dbReference type="Proteomes" id="UP000281391"/>
    </source>
</evidence>
<dbReference type="AlphaFoldDB" id="A0A3S4DDS7"/>